<evidence type="ECO:0000313" key="9">
    <source>
        <dbReference type="EMBL" id="KRL80240.1"/>
    </source>
</evidence>
<dbReference type="CDD" id="cd00001">
    <property type="entry name" value="PTS_IIB_man"/>
    <property type="match status" value="1"/>
</dbReference>
<evidence type="ECO:0000256" key="3">
    <source>
        <dbReference type="ARBA" id="ARBA00022490"/>
    </source>
</evidence>
<dbReference type="RefSeq" id="WP_023860351.1">
    <property type="nucleotide sequence ID" value="NZ_AZFH01000067.1"/>
</dbReference>
<dbReference type="GO" id="GO:0008982">
    <property type="term" value="F:protein-N(PI)-phosphohistidine-sugar phosphotransferase activity"/>
    <property type="evidence" value="ECO:0007669"/>
    <property type="project" value="InterPro"/>
</dbReference>
<dbReference type="PATRIC" id="fig|1423740.3.peg.81"/>
<reference evidence="9 10" key="1">
    <citation type="journal article" date="2015" name="Genome Announc.">
        <title>Expanding the biotechnology potential of lactobacilli through comparative genomics of 213 strains and associated genera.</title>
        <authorList>
            <person name="Sun Z."/>
            <person name="Harris H.M."/>
            <person name="McCann A."/>
            <person name="Guo C."/>
            <person name="Argimon S."/>
            <person name="Zhang W."/>
            <person name="Yang X."/>
            <person name="Jeffery I.B."/>
            <person name="Cooney J.C."/>
            <person name="Kagawa T.F."/>
            <person name="Liu W."/>
            <person name="Song Y."/>
            <person name="Salvetti E."/>
            <person name="Wrobel A."/>
            <person name="Rasinkangas P."/>
            <person name="Parkhill J."/>
            <person name="Rea M.C."/>
            <person name="O'Sullivan O."/>
            <person name="Ritari J."/>
            <person name="Douillard F.P."/>
            <person name="Paul Ross R."/>
            <person name="Yang R."/>
            <person name="Briner A.E."/>
            <person name="Felis G.E."/>
            <person name="de Vos W.M."/>
            <person name="Barrangou R."/>
            <person name="Klaenhammer T.R."/>
            <person name="Caufield P.W."/>
            <person name="Cui Y."/>
            <person name="Zhang H."/>
            <person name="O'Toole P.W."/>
        </authorList>
    </citation>
    <scope>NUCLEOTIDE SEQUENCE [LARGE SCALE GENOMIC DNA]</scope>
    <source>
        <strain evidence="9 10">DSM 15833</strain>
    </source>
</reference>
<dbReference type="EMBL" id="AZFH01000067">
    <property type="protein sequence ID" value="KRL80240.1"/>
    <property type="molecule type" value="Genomic_DNA"/>
</dbReference>
<feature type="domain" description="PTS EIIB type-4" evidence="8">
    <location>
        <begin position="1"/>
        <end position="165"/>
    </location>
</feature>
<evidence type="ECO:0000256" key="5">
    <source>
        <dbReference type="ARBA" id="ARBA00022679"/>
    </source>
</evidence>
<evidence type="ECO:0000256" key="7">
    <source>
        <dbReference type="ARBA" id="ARBA00022777"/>
    </source>
</evidence>
<gene>
    <name evidence="9" type="ORF">FC36_GL000076</name>
</gene>
<evidence type="ECO:0000256" key="4">
    <source>
        <dbReference type="ARBA" id="ARBA00022597"/>
    </source>
</evidence>
<organism evidence="9 10">
    <name type="scientific">Ligilactobacillus equi DSM 15833 = JCM 10991</name>
    <dbReference type="NCBI Taxonomy" id="1423740"/>
    <lineage>
        <taxon>Bacteria</taxon>
        <taxon>Bacillati</taxon>
        <taxon>Bacillota</taxon>
        <taxon>Bacilli</taxon>
        <taxon>Lactobacillales</taxon>
        <taxon>Lactobacillaceae</taxon>
        <taxon>Ligilactobacillus</taxon>
    </lineage>
</organism>
<accession>A0A0R1TGG1</accession>
<sequence length="165" mass="18539">MFDISVFRIDSRLLHGQVVTSWARNSKVERIIVVSDTVAHDSFRKTLILNAAPAGVKANVIPVERAIRLNQDPRFAGMRVMILVETPQDAKRLVEGGFSLSEVNVGSLSYQHGKKMVTDTIAVDEGDIEVLTWLHKKNISFDIRKVVSDSKKDLWKVLLEQKLVS</sequence>
<dbReference type="Proteomes" id="UP000051048">
    <property type="component" value="Unassembled WGS sequence"/>
</dbReference>
<proteinExistence type="predicted"/>
<dbReference type="GO" id="GO:0016301">
    <property type="term" value="F:kinase activity"/>
    <property type="evidence" value="ECO:0007669"/>
    <property type="project" value="UniProtKB-KW"/>
</dbReference>
<dbReference type="OrthoDB" id="9788818at2"/>
<evidence type="ECO:0000256" key="2">
    <source>
        <dbReference type="ARBA" id="ARBA00022448"/>
    </source>
</evidence>
<name>A0A0R1TGG1_9LACO</name>
<dbReference type="GO" id="GO:0009401">
    <property type="term" value="P:phosphoenolpyruvate-dependent sugar phosphotransferase system"/>
    <property type="evidence" value="ECO:0007669"/>
    <property type="project" value="UniProtKB-KW"/>
</dbReference>
<comment type="subcellular location">
    <subcellularLocation>
        <location evidence="1">Cytoplasm</location>
    </subcellularLocation>
</comment>
<keyword evidence="2" id="KW-0813">Transport</keyword>
<dbReference type="InterPro" id="IPR036667">
    <property type="entry name" value="PTS_IIB_sorbose-sp_sf"/>
</dbReference>
<dbReference type="SUPFAM" id="SSF52728">
    <property type="entry name" value="PTS IIb component"/>
    <property type="match status" value="1"/>
</dbReference>
<dbReference type="Gene3D" id="3.40.35.10">
    <property type="entry name" value="Phosphotransferase system, sorbose subfamily IIB component"/>
    <property type="match status" value="1"/>
</dbReference>
<keyword evidence="3" id="KW-0963">Cytoplasm</keyword>
<keyword evidence="4" id="KW-0762">Sugar transport</keyword>
<dbReference type="GO" id="GO:0005737">
    <property type="term" value="C:cytoplasm"/>
    <property type="evidence" value="ECO:0007669"/>
    <property type="project" value="UniProtKB-SubCell"/>
</dbReference>
<keyword evidence="5" id="KW-0808">Transferase</keyword>
<dbReference type="Pfam" id="PF03830">
    <property type="entry name" value="PTSIIB_sorb"/>
    <property type="match status" value="1"/>
</dbReference>
<evidence type="ECO:0000313" key="10">
    <source>
        <dbReference type="Proteomes" id="UP000051048"/>
    </source>
</evidence>
<evidence type="ECO:0000256" key="1">
    <source>
        <dbReference type="ARBA" id="ARBA00004496"/>
    </source>
</evidence>
<protein>
    <submittedName>
        <fullName evidence="9">PTS family mannose porter, IIAB component</fullName>
    </submittedName>
</protein>
<comment type="caution">
    <text evidence="9">The sequence shown here is derived from an EMBL/GenBank/DDBJ whole genome shotgun (WGS) entry which is preliminary data.</text>
</comment>
<dbReference type="AlphaFoldDB" id="A0A0R1TGG1"/>
<keyword evidence="6" id="KW-0598">Phosphotransferase system</keyword>
<keyword evidence="7" id="KW-0418">Kinase</keyword>
<dbReference type="PROSITE" id="PS51101">
    <property type="entry name" value="PTS_EIIB_TYPE_4"/>
    <property type="match status" value="1"/>
</dbReference>
<dbReference type="InterPro" id="IPR004720">
    <property type="entry name" value="PTS_IIB_sorbose-sp"/>
</dbReference>
<evidence type="ECO:0000256" key="6">
    <source>
        <dbReference type="ARBA" id="ARBA00022683"/>
    </source>
</evidence>
<dbReference type="STRING" id="1423740.FC36_GL000076"/>
<evidence type="ECO:0000259" key="8">
    <source>
        <dbReference type="PROSITE" id="PS51101"/>
    </source>
</evidence>